<organism evidence="1 2">
    <name type="scientific">Manihot esculenta</name>
    <name type="common">Cassava</name>
    <name type="synonym">Jatropha manihot</name>
    <dbReference type="NCBI Taxonomy" id="3983"/>
    <lineage>
        <taxon>Eukaryota</taxon>
        <taxon>Viridiplantae</taxon>
        <taxon>Streptophyta</taxon>
        <taxon>Embryophyta</taxon>
        <taxon>Tracheophyta</taxon>
        <taxon>Spermatophyta</taxon>
        <taxon>Magnoliopsida</taxon>
        <taxon>eudicotyledons</taxon>
        <taxon>Gunneridae</taxon>
        <taxon>Pentapetalae</taxon>
        <taxon>rosids</taxon>
        <taxon>fabids</taxon>
        <taxon>Malpighiales</taxon>
        <taxon>Euphorbiaceae</taxon>
        <taxon>Crotonoideae</taxon>
        <taxon>Manihoteae</taxon>
        <taxon>Manihot</taxon>
    </lineage>
</organism>
<gene>
    <name evidence="1" type="ORF">MANES_07G068418v8</name>
</gene>
<accession>A0ACB7HEX9</accession>
<evidence type="ECO:0000313" key="1">
    <source>
        <dbReference type="EMBL" id="KAG8650790.1"/>
    </source>
</evidence>
<dbReference type="Proteomes" id="UP000091857">
    <property type="component" value="Chromosome 7"/>
</dbReference>
<comment type="caution">
    <text evidence="1">The sequence shown here is derived from an EMBL/GenBank/DDBJ whole genome shotgun (WGS) entry which is preliminary data.</text>
</comment>
<protein>
    <submittedName>
        <fullName evidence="1">Uncharacterized protein</fullName>
    </submittedName>
</protein>
<name>A0ACB7HEX9_MANES</name>
<sequence length="125" mass="13880">MQRFIIGLYQFTSHPSSFFTQRIPSSLSNQIPNLHPSRLHLSSSSSLFIFISFQSRSHSHPPQSPVSQPPTGHTPCYPLAKASLFSPSFAASVPQPIDFVKGWVACQGWIFDKICCGEVISALRF</sequence>
<proteinExistence type="predicted"/>
<evidence type="ECO:0000313" key="2">
    <source>
        <dbReference type="Proteomes" id="UP000091857"/>
    </source>
</evidence>
<reference evidence="2" key="1">
    <citation type="journal article" date="2016" name="Nat. Biotechnol.">
        <title>Sequencing wild and cultivated cassava and related species reveals extensive interspecific hybridization and genetic diversity.</title>
        <authorList>
            <person name="Bredeson J.V."/>
            <person name="Lyons J.B."/>
            <person name="Prochnik S.E."/>
            <person name="Wu G.A."/>
            <person name="Ha C.M."/>
            <person name="Edsinger-Gonzales E."/>
            <person name="Grimwood J."/>
            <person name="Schmutz J."/>
            <person name="Rabbi I.Y."/>
            <person name="Egesi C."/>
            <person name="Nauluvula P."/>
            <person name="Lebot V."/>
            <person name="Ndunguru J."/>
            <person name="Mkamilo G."/>
            <person name="Bart R.S."/>
            <person name="Setter T.L."/>
            <person name="Gleadow R.M."/>
            <person name="Kulakow P."/>
            <person name="Ferguson M.E."/>
            <person name="Rounsley S."/>
            <person name="Rokhsar D.S."/>
        </authorList>
    </citation>
    <scope>NUCLEOTIDE SEQUENCE [LARGE SCALE GENOMIC DNA]</scope>
    <source>
        <strain evidence="2">cv. AM560-2</strain>
    </source>
</reference>
<keyword evidence="2" id="KW-1185">Reference proteome</keyword>
<dbReference type="EMBL" id="CM004393">
    <property type="protein sequence ID" value="KAG8650790.1"/>
    <property type="molecule type" value="Genomic_DNA"/>
</dbReference>